<dbReference type="GeneID" id="97555768"/>
<sequence length="162" mass="17813">MPSKIKTAVFGLLLMMLLLCGCTSHDPSPSADGLLPHLSVDLQITTSADSDNNKTFSVAIEHNEQPFQDADRVQFEIFPENDPEAVQMVEGHQTKPGLYEASQKLDKGLYVVTCRVHSKDYQVMPSRYFAIGNEAVEKLALIEQSLKGDAVQTPDGGGHHHH</sequence>
<accession>A0A163M1J9</accession>
<proteinExistence type="predicted"/>
<feature type="domain" description="YtkA-like" evidence="2">
    <location>
        <begin position="39"/>
        <end position="112"/>
    </location>
</feature>
<evidence type="ECO:0000313" key="4">
    <source>
        <dbReference type="Proteomes" id="UP000076796"/>
    </source>
</evidence>
<dbReference type="Pfam" id="PF13115">
    <property type="entry name" value="YtkA"/>
    <property type="match status" value="1"/>
</dbReference>
<dbReference type="PROSITE" id="PS51257">
    <property type="entry name" value="PROKAR_LIPOPROTEIN"/>
    <property type="match status" value="1"/>
</dbReference>
<gene>
    <name evidence="3" type="ORF">AWU65_23375</name>
</gene>
<dbReference type="InterPro" id="IPR032693">
    <property type="entry name" value="YtkA-like_dom"/>
</dbReference>
<reference evidence="3" key="1">
    <citation type="journal article" date="2016" name="Genome Announc.">
        <title>Draft genomes of two strains of Paenibacillus glucanolyticus with capability to degrade lignocellulose.</title>
        <authorList>
            <person name="Mathews S.L."/>
            <person name="Pawlak J."/>
            <person name="Grunden A.M."/>
        </authorList>
    </citation>
    <scope>NUCLEOTIDE SEQUENCE [LARGE SCALE GENOMIC DNA]</scope>
    <source>
        <strain evidence="3">SLM1</strain>
    </source>
</reference>
<dbReference type="AlphaFoldDB" id="A0A163M1J9"/>
<feature type="signal peptide" evidence="1">
    <location>
        <begin position="1"/>
        <end position="21"/>
    </location>
</feature>
<dbReference type="RefSeq" id="WP_063479478.1">
    <property type="nucleotide sequence ID" value="NZ_CP147845.1"/>
</dbReference>
<dbReference type="EMBL" id="LWMH01000001">
    <property type="protein sequence ID" value="KZS48663.1"/>
    <property type="molecule type" value="Genomic_DNA"/>
</dbReference>
<name>A0A163M1J9_9BACL</name>
<evidence type="ECO:0000313" key="3">
    <source>
        <dbReference type="EMBL" id="KZS48663.1"/>
    </source>
</evidence>
<feature type="chain" id="PRO_5039485152" description="YtkA-like domain-containing protein" evidence="1">
    <location>
        <begin position="22"/>
        <end position="162"/>
    </location>
</feature>
<keyword evidence="4" id="KW-1185">Reference proteome</keyword>
<keyword evidence="1" id="KW-0732">Signal</keyword>
<evidence type="ECO:0000259" key="2">
    <source>
        <dbReference type="Pfam" id="PF13115"/>
    </source>
</evidence>
<evidence type="ECO:0000256" key="1">
    <source>
        <dbReference type="SAM" id="SignalP"/>
    </source>
</evidence>
<comment type="caution">
    <text evidence="3">The sequence shown here is derived from an EMBL/GenBank/DDBJ whole genome shotgun (WGS) entry which is preliminary data.</text>
</comment>
<protein>
    <recommendedName>
        <fullName evidence="2">YtkA-like domain-containing protein</fullName>
    </recommendedName>
</protein>
<organism evidence="3 4">
    <name type="scientific">Paenibacillus glucanolyticus</name>
    <dbReference type="NCBI Taxonomy" id="59843"/>
    <lineage>
        <taxon>Bacteria</taxon>
        <taxon>Bacillati</taxon>
        <taxon>Bacillota</taxon>
        <taxon>Bacilli</taxon>
        <taxon>Bacillales</taxon>
        <taxon>Paenibacillaceae</taxon>
        <taxon>Paenibacillus</taxon>
    </lineage>
</organism>
<dbReference type="OrthoDB" id="2613301at2"/>
<dbReference type="Proteomes" id="UP000076796">
    <property type="component" value="Unassembled WGS sequence"/>
</dbReference>
<dbReference type="STRING" id="59843.A3958_22645"/>